<keyword evidence="3" id="KW-1185">Reference proteome</keyword>
<reference evidence="2" key="1">
    <citation type="journal article" date="2022" name="Int. J. Mol. Sci.">
        <title>Draft Genome of Tanacetum Coccineum: Genomic Comparison of Closely Related Tanacetum-Family Plants.</title>
        <authorList>
            <person name="Yamashiro T."/>
            <person name="Shiraishi A."/>
            <person name="Nakayama K."/>
            <person name="Satake H."/>
        </authorList>
    </citation>
    <scope>NUCLEOTIDE SEQUENCE</scope>
</reference>
<proteinExistence type="predicted"/>
<protein>
    <submittedName>
        <fullName evidence="2">Uncharacterized protein</fullName>
    </submittedName>
</protein>
<gene>
    <name evidence="2" type="ORF">Tco_0678267</name>
</gene>
<sequence length="368" mass="42702">MIQKDELTIADLKGAGLEWLKVHYNNDVELQYHVCQLKAAVLSEAQWNSDEGDVSKPRSFKRHMSKSTKPHPCFYNNDYSYLVDLNIEEKYTTSITKHYAVRYYKEGIDDIIPERWSKEVHRYHFEALNVRRSDDKEYELSYANLPRLSVNDVEDIRTVIKKKVEDIQLGVESYQRTLNLTKPTMFFEGIDQRIPFTMTNKLGSGNKRLKGRDWTDYDVKSSKEMLKKIDEILRHIQRRLKEYVGGRPKTVNPLKFKMDDPNITMEEYIKLQAEKAQRHDFEANFPSIVYNDALTSNENVSPEPTMAGGYVDVRVKNFIQDDRKELVSGRNQGRISYGDNGRSNASTNESSSQALVAQDGLGGYDWQL</sequence>
<comment type="caution">
    <text evidence="2">The sequence shown here is derived from an EMBL/GenBank/DDBJ whole genome shotgun (WGS) entry which is preliminary data.</text>
</comment>
<name>A0ABQ4XEL8_9ASTR</name>
<dbReference type="Proteomes" id="UP001151760">
    <property type="component" value="Unassembled WGS sequence"/>
</dbReference>
<reference evidence="2" key="2">
    <citation type="submission" date="2022-01" db="EMBL/GenBank/DDBJ databases">
        <authorList>
            <person name="Yamashiro T."/>
            <person name="Shiraishi A."/>
            <person name="Satake H."/>
            <person name="Nakayama K."/>
        </authorList>
    </citation>
    <scope>NUCLEOTIDE SEQUENCE</scope>
</reference>
<evidence type="ECO:0000313" key="2">
    <source>
        <dbReference type="EMBL" id="GJS63703.1"/>
    </source>
</evidence>
<evidence type="ECO:0000256" key="1">
    <source>
        <dbReference type="SAM" id="MobiDB-lite"/>
    </source>
</evidence>
<accession>A0ABQ4XEL8</accession>
<feature type="region of interest" description="Disordered" evidence="1">
    <location>
        <begin position="329"/>
        <end position="356"/>
    </location>
</feature>
<dbReference type="EMBL" id="BQNB010009450">
    <property type="protein sequence ID" value="GJS63703.1"/>
    <property type="molecule type" value="Genomic_DNA"/>
</dbReference>
<evidence type="ECO:0000313" key="3">
    <source>
        <dbReference type="Proteomes" id="UP001151760"/>
    </source>
</evidence>
<organism evidence="2 3">
    <name type="scientific">Tanacetum coccineum</name>
    <dbReference type="NCBI Taxonomy" id="301880"/>
    <lineage>
        <taxon>Eukaryota</taxon>
        <taxon>Viridiplantae</taxon>
        <taxon>Streptophyta</taxon>
        <taxon>Embryophyta</taxon>
        <taxon>Tracheophyta</taxon>
        <taxon>Spermatophyta</taxon>
        <taxon>Magnoliopsida</taxon>
        <taxon>eudicotyledons</taxon>
        <taxon>Gunneridae</taxon>
        <taxon>Pentapetalae</taxon>
        <taxon>asterids</taxon>
        <taxon>campanulids</taxon>
        <taxon>Asterales</taxon>
        <taxon>Asteraceae</taxon>
        <taxon>Asteroideae</taxon>
        <taxon>Anthemideae</taxon>
        <taxon>Anthemidinae</taxon>
        <taxon>Tanacetum</taxon>
    </lineage>
</organism>
<feature type="compositionally biased region" description="Polar residues" evidence="1">
    <location>
        <begin position="341"/>
        <end position="355"/>
    </location>
</feature>